<organism evidence="4 5">
    <name type="scientific">Flavobacterium shii</name>
    <dbReference type="NCBI Taxonomy" id="2987687"/>
    <lineage>
        <taxon>Bacteria</taxon>
        <taxon>Pseudomonadati</taxon>
        <taxon>Bacteroidota</taxon>
        <taxon>Flavobacteriia</taxon>
        <taxon>Flavobacteriales</taxon>
        <taxon>Flavobacteriaceae</taxon>
        <taxon>Flavobacterium</taxon>
    </lineage>
</organism>
<sequence>MKKICCLFIFLLFANSIFAQTKNKQVKDESQPIVLGITDKIKSTELGETRTINIYLPEGYNKKDTLKYPVIYILDGGLEEDFIHITGIVRFNTQSWIARFPKSIVVGIENTNRRRDFTFSVPNLDFVEKIGFKKESFPKYGGSDKYIAFLEKELQPYIDKKFNTDYHKTVIGESLAGLLATEILLKHRNLFDSYIIIAPSLWWGDQSLLAEAPKLLKAKDNKPVQVYIAACDKDEDKTMYDVAVSLSETLKQNDGNNTKVHYDYIQNEIHSTVIHQAVYNAFKAFYPKTIYQK</sequence>
<proteinExistence type="inferred from homology"/>
<dbReference type="GO" id="GO:0016788">
    <property type="term" value="F:hydrolase activity, acting on ester bonds"/>
    <property type="evidence" value="ECO:0007669"/>
    <property type="project" value="TreeGrafter"/>
</dbReference>
<protein>
    <submittedName>
        <fullName evidence="4">Alpha/beta hydrolase-fold protein</fullName>
    </submittedName>
</protein>
<accession>A0A9X3C7Q9</accession>
<evidence type="ECO:0000256" key="2">
    <source>
        <dbReference type="ARBA" id="ARBA00022801"/>
    </source>
</evidence>
<keyword evidence="3" id="KW-0732">Signal</keyword>
<dbReference type="InterPro" id="IPR052558">
    <property type="entry name" value="Siderophore_Hydrolase_D"/>
</dbReference>
<comment type="caution">
    <text evidence="4">The sequence shown here is derived from an EMBL/GenBank/DDBJ whole genome shotgun (WGS) entry which is preliminary data.</text>
</comment>
<dbReference type="PANTHER" id="PTHR40841">
    <property type="entry name" value="SIDEROPHORE TRIACETYLFUSARININE C ESTERASE"/>
    <property type="match status" value="1"/>
</dbReference>
<gene>
    <name evidence="4" type="ORF">OIU83_15640</name>
</gene>
<dbReference type="Gene3D" id="3.40.50.1820">
    <property type="entry name" value="alpha/beta hydrolase"/>
    <property type="match status" value="1"/>
</dbReference>
<dbReference type="SUPFAM" id="SSF53474">
    <property type="entry name" value="alpha/beta-Hydrolases"/>
    <property type="match status" value="1"/>
</dbReference>
<dbReference type="InterPro" id="IPR029058">
    <property type="entry name" value="AB_hydrolase_fold"/>
</dbReference>
<evidence type="ECO:0000313" key="5">
    <source>
        <dbReference type="Proteomes" id="UP001151079"/>
    </source>
</evidence>
<feature type="chain" id="PRO_5040898233" evidence="3">
    <location>
        <begin position="20"/>
        <end position="293"/>
    </location>
</feature>
<dbReference type="Proteomes" id="UP001151079">
    <property type="component" value="Unassembled WGS sequence"/>
</dbReference>
<evidence type="ECO:0000256" key="1">
    <source>
        <dbReference type="ARBA" id="ARBA00005622"/>
    </source>
</evidence>
<dbReference type="Pfam" id="PF00756">
    <property type="entry name" value="Esterase"/>
    <property type="match status" value="1"/>
</dbReference>
<dbReference type="InterPro" id="IPR000801">
    <property type="entry name" value="Esterase-like"/>
</dbReference>
<dbReference type="AlphaFoldDB" id="A0A9X3C7Q9"/>
<name>A0A9X3C7Q9_9FLAO</name>
<dbReference type="PANTHER" id="PTHR40841:SF2">
    <property type="entry name" value="SIDEROPHORE-DEGRADING ESTERASE (EUROFUNG)"/>
    <property type="match status" value="1"/>
</dbReference>
<keyword evidence="5" id="KW-1185">Reference proteome</keyword>
<reference evidence="4" key="1">
    <citation type="submission" date="2022-10" db="EMBL/GenBank/DDBJ databases">
        <title>Two novel species of Flavobacterium.</title>
        <authorList>
            <person name="Liu Q."/>
            <person name="Xin Y.-H."/>
        </authorList>
    </citation>
    <scope>NUCLEOTIDE SEQUENCE</scope>
    <source>
        <strain evidence="4">LS1R49</strain>
    </source>
</reference>
<evidence type="ECO:0000313" key="4">
    <source>
        <dbReference type="EMBL" id="MCV9929098.1"/>
    </source>
</evidence>
<evidence type="ECO:0000256" key="3">
    <source>
        <dbReference type="SAM" id="SignalP"/>
    </source>
</evidence>
<keyword evidence="2 4" id="KW-0378">Hydrolase</keyword>
<dbReference type="RefSeq" id="WP_264207197.1">
    <property type="nucleotide sequence ID" value="NZ_JAOZEW010000016.1"/>
</dbReference>
<dbReference type="EMBL" id="JAOZEW010000016">
    <property type="protein sequence ID" value="MCV9929098.1"/>
    <property type="molecule type" value="Genomic_DNA"/>
</dbReference>
<feature type="signal peptide" evidence="3">
    <location>
        <begin position="1"/>
        <end position="19"/>
    </location>
</feature>
<comment type="similarity">
    <text evidence="1">Belongs to the esterase D family.</text>
</comment>